<evidence type="ECO:0000256" key="8">
    <source>
        <dbReference type="ARBA" id="ARBA00031195"/>
    </source>
</evidence>
<dbReference type="InterPro" id="IPR050565">
    <property type="entry name" value="LYPA1-2/EST-like"/>
</dbReference>
<dbReference type="InterPro" id="IPR029058">
    <property type="entry name" value="AB_hydrolase_fold"/>
</dbReference>
<dbReference type="GO" id="GO:0006631">
    <property type="term" value="P:fatty acid metabolic process"/>
    <property type="evidence" value="ECO:0007669"/>
    <property type="project" value="UniProtKB-KW"/>
</dbReference>
<keyword evidence="5" id="KW-0378">Hydrolase</keyword>
<gene>
    <name evidence="11" type="ORF">D9611_000460</name>
</gene>
<reference evidence="11 12" key="1">
    <citation type="journal article" date="2020" name="ISME J.">
        <title>Uncovering the hidden diversity of litter-decomposition mechanisms in mushroom-forming fungi.</title>
        <authorList>
            <person name="Floudas D."/>
            <person name="Bentzer J."/>
            <person name="Ahren D."/>
            <person name="Johansson T."/>
            <person name="Persson P."/>
            <person name="Tunlid A."/>
        </authorList>
    </citation>
    <scope>NUCLEOTIDE SEQUENCE [LARGE SCALE GENOMIC DNA]</scope>
    <source>
        <strain evidence="11 12">CBS 175.51</strain>
    </source>
</reference>
<comment type="function">
    <text evidence="7">Hydrolyzes fatty acids from S-acylated cysteine residues in proteins with a strong preference for palmitoylated G-alpha proteins over other acyl substrates. Mediates the deacylation of G-alpha proteins such as GPA1 in vivo, but has weak or no activity toward palmitoylated Ras proteins. Has weak lysophospholipase activity in vitro; however such activity may not exist in vivo.</text>
</comment>
<evidence type="ECO:0000256" key="9">
    <source>
        <dbReference type="ARBA" id="ARBA00047337"/>
    </source>
</evidence>
<evidence type="ECO:0000256" key="5">
    <source>
        <dbReference type="ARBA" id="ARBA00022801"/>
    </source>
</evidence>
<dbReference type="GO" id="GO:0008474">
    <property type="term" value="F:palmitoyl-(protein) hydrolase activity"/>
    <property type="evidence" value="ECO:0007669"/>
    <property type="project" value="UniProtKB-EC"/>
</dbReference>
<evidence type="ECO:0000256" key="1">
    <source>
        <dbReference type="ARBA" id="ARBA00006499"/>
    </source>
</evidence>
<evidence type="ECO:0000259" key="10">
    <source>
        <dbReference type="Pfam" id="PF02230"/>
    </source>
</evidence>
<organism evidence="11 12">
    <name type="scientific">Ephemerocybe angulata</name>
    <dbReference type="NCBI Taxonomy" id="980116"/>
    <lineage>
        <taxon>Eukaryota</taxon>
        <taxon>Fungi</taxon>
        <taxon>Dikarya</taxon>
        <taxon>Basidiomycota</taxon>
        <taxon>Agaricomycotina</taxon>
        <taxon>Agaricomycetes</taxon>
        <taxon>Agaricomycetidae</taxon>
        <taxon>Agaricales</taxon>
        <taxon>Agaricineae</taxon>
        <taxon>Psathyrellaceae</taxon>
        <taxon>Ephemerocybe</taxon>
    </lineage>
</organism>
<proteinExistence type="inferred from homology"/>
<dbReference type="GO" id="GO:0005737">
    <property type="term" value="C:cytoplasm"/>
    <property type="evidence" value="ECO:0007669"/>
    <property type="project" value="TreeGrafter"/>
</dbReference>
<protein>
    <recommendedName>
        <fullName evidence="3">Acyl-protein thioesterase 1</fullName>
        <ecNumber evidence="2">3.1.2.22</ecNumber>
    </recommendedName>
    <alternativeName>
        <fullName evidence="8">Palmitoyl-protein hydrolase</fullName>
    </alternativeName>
</protein>
<dbReference type="GO" id="GO:0052689">
    <property type="term" value="F:carboxylic ester hydrolase activity"/>
    <property type="evidence" value="ECO:0007669"/>
    <property type="project" value="UniProtKB-KW"/>
</dbReference>
<dbReference type="SUPFAM" id="SSF53474">
    <property type="entry name" value="alpha/beta-Hydrolases"/>
    <property type="match status" value="1"/>
</dbReference>
<evidence type="ECO:0000313" key="12">
    <source>
        <dbReference type="Proteomes" id="UP000541558"/>
    </source>
</evidence>
<dbReference type="InterPro" id="IPR003140">
    <property type="entry name" value="PLipase/COase/thioEstase"/>
</dbReference>
<name>A0A8H5BMT4_9AGAR</name>
<keyword evidence="12" id="KW-1185">Reference proteome</keyword>
<sequence>MGTEMGQNRVYEMAKKWGFWIGPLAAYRGVLPSRTFTAAPELDVPSWFDIRTFKDKETREEDEESITRAAGWVHGFIDHEINENGIPAERIIVGGISQGGAVACCTLLMAEKKLGGVFILSSSAPLRGKLRELKSEMASSIPIFWAHGHQDISLRFAFALECATLLAEALGVKLVISEEPSDETAKLALEKGAEEEVAGSAGLRFMGYKSLEHSFSVEELRDLSVWFRQLLGKPGSSSDPGHAPGCTCVVV</sequence>
<dbReference type="Pfam" id="PF02230">
    <property type="entry name" value="Abhydrolase_2"/>
    <property type="match status" value="1"/>
</dbReference>
<dbReference type="EC" id="3.1.2.22" evidence="2"/>
<dbReference type="PANTHER" id="PTHR10655">
    <property type="entry name" value="LYSOPHOSPHOLIPASE-RELATED"/>
    <property type="match status" value="1"/>
</dbReference>
<evidence type="ECO:0000313" key="11">
    <source>
        <dbReference type="EMBL" id="KAF5325741.1"/>
    </source>
</evidence>
<evidence type="ECO:0000256" key="4">
    <source>
        <dbReference type="ARBA" id="ARBA00022487"/>
    </source>
</evidence>
<evidence type="ECO:0000256" key="2">
    <source>
        <dbReference type="ARBA" id="ARBA00012423"/>
    </source>
</evidence>
<feature type="domain" description="Phospholipase/carboxylesterase/thioesterase" evidence="10">
    <location>
        <begin position="43"/>
        <end position="171"/>
    </location>
</feature>
<dbReference type="OrthoDB" id="2418081at2759"/>
<accession>A0A8H5BMT4</accession>
<dbReference type="EMBL" id="JAACJK010000163">
    <property type="protein sequence ID" value="KAF5325741.1"/>
    <property type="molecule type" value="Genomic_DNA"/>
</dbReference>
<evidence type="ECO:0000256" key="6">
    <source>
        <dbReference type="ARBA" id="ARBA00022832"/>
    </source>
</evidence>
<comment type="catalytic activity">
    <reaction evidence="9">
        <text>S-hexadecanoyl-L-cysteinyl-[protein] + H2O = L-cysteinyl-[protein] + hexadecanoate + H(+)</text>
        <dbReference type="Rhea" id="RHEA:19233"/>
        <dbReference type="Rhea" id="RHEA-COMP:10131"/>
        <dbReference type="Rhea" id="RHEA-COMP:11032"/>
        <dbReference type="ChEBI" id="CHEBI:7896"/>
        <dbReference type="ChEBI" id="CHEBI:15377"/>
        <dbReference type="ChEBI" id="CHEBI:15378"/>
        <dbReference type="ChEBI" id="CHEBI:29950"/>
        <dbReference type="ChEBI" id="CHEBI:74151"/>
        <dbReference type="EC" id="3.1.2.22"/>
    </reaction>
</comment>
<keyword evidence="6" id="KW-0276">Fatty acid metabolism</keyword>
<dbReference type="PANTHER" id="PTHR10655:SF17">
    <property type="entry name" value="LYSOPHOSPHOLIPASE-LIKE PROTEIN 1"/>
    <property type="match status" value="1"/>
</dbReference>
<keyword evidence="4" id="KW-0719">Serine esterase</keyword>
<dbReference type="AlphaFoldDB" id="A0A8H5BMT4"/>
<evidence type="ECO:0000256" key="3">
    <source>
        <dbReference type="ARBA" id="ARBA00014923"/>
    </source>
</evidence>
<keyword evidence="6" id="KW-0443">Lipid metabolism</keyword>
<evidence type="ECO:0000256" key="7">
    <source>
        <dbReference type="ARBA" id="ARBA00029392"/>
    </source>
</evidence>
<dbReference type="Proteomes" id="UP000541558">
    <property type="component" value="Unassembled WGS sequence"/>
</dbReference>
<dbReference type="Gene3D" id="3.40.50.1820">
    <property type="entry name" value="alpha/beta hydrolase"/>
    <property type="match status" value="1"/>
</dbReference>
<comment type="similarity">
    <text evidence="1">Belongs to the AB hydrolase superfamily. AB hydrolase 2 family.</text>
</comment>
<comment type="caution">
    <text evidence="11">The sequence shown here is derived from an EMBL/GenBank/DDBJ whole genome shotgun (WGS) entry which is preliminary data.</text>
</comment>